<dbReference type="AlphaFoldDB" id="A0A3L6FLT4"/>
<evidence type="ECO:0000313" key="2">
    <source>
        <dbReference type="Proteomes" id="UP000251960"/>
    </source>
</evidence>
<accession>A0A3L6FLT4</accession>
<dbReference type="Proteomes" id="UP000251960">
    <property type="component" value="Chromosome 3"/>
</dbReference>
<sequence length="102" mass="11069">MAVRGALQSTSLCVAGRFGRVVVIGSGYHDGDQTVYIRREEAGKGHVLDMRIATTGVLQTCASLLLVKSEVCMSTLLLSLLTVVYSKSREMLMTTLDVFVRS</sequence>
<reference evidence="1 2" key="1">
    <citation type="journal article" date="2018" name="Nat. Genet.">
        <title>Extensive intraspecific gene order and gene structural variations between Mo17 and other maize genomes.</title>
        <authorList>
            <person name="Sun S."/>
            <person name="Zhou Y."/>
            <person name="Chen J."/>
            <person name="Shi J."/>
            <person name="Zhao H."/>
            <person name="Zhao H."/>
            <person name="Song W."/>
            <person name="Zhang M."/>
            <person name="Cui Y."/>
            <person name="Dong X."/>
            <person name="Liu H."/>
            <person name="Ma X."/>
            <person name="Jiao Y."/>
            <person name="Wang B."/>
            <person name="Wei X."/>
            <person name="Stein J.C."/>
            <person name="Glaubitz J.C."/>
            <person name="Lu F."/>
            <person name="Yu G."/>
            <person name="Liang C."/>
            <person name="Fengler K."/>
            <person name="Li B."/>
            <person name="Rafalski A."/>
            <person name="Schnable P.S."/>
            <person name="Ware D.H."/>
            <person name="Buckler E.S."/>
            <person name="Lai J."/>
        </authorList>
    </citation>
    <scope>NUCLEOTIDE SEQUENCE [LARGE SCALE GENOMIC DNA]</scope>
    <source>
        <strain evidence="2">cv. Missouri 17</strain>
        <tissue evidence="1">Seedling</tissue>
    </source>
</reference>
<dbReference type="EMBL" id="NCVQ01000004">
    <property type="protein sequence ID" value="PWZ33790.1"/>
    <property type="molecule type" value="Genomic_DNA"/>
</dbReference>
<protein>
    <submittedName>
        <fullName evidence="1">Uncharacterized protein</fullName>
    </submittedName>
</protein>
<proteinExistence type="predicted"/>
<organism evidence="1 2">
    <name type="scientific">Zea mays</name>
    <name type="common">Maize</name>
    <dbReference type="NCBI Taxonomy" id="4577"/>
    <lineage>
        <taxon>Eukaryota</taxon>
        <taxon>Viridiplantae</taxon>
        <taxon>Streptophyta</taxon>
        <taxon>Embryophyta</taxon>
        <taxon>Tracheophyta</taxon>
        <taxon>Spermatophyta</taxon>
        <taxon>Magnoliopsida</taxon>
        <taxon>Liliopsida</taxon>
        <taxon>Poales</taxon>
        <taxon>Poaceae</taxon>
        <taxon>PACMAD clade</taxon>
        <taxon>Panicoideae</taxon>
        <taxon>Andropogonodae</taxon>
        <taxon>Andropogoneae</taxon>
        <taxon>Tripsacinae</taxon>
        <taxon>Zea</taxon>
    </lineage>
</organism>
<evidence type="ECO:0000313" key="1">
    <source>
        <dbReference type="EMBL" id="PWZ33790.1"/>
    </source>
</evidence>
<comment type="caution">
    <text evidence="1">The sequence shown here is derived from an EMBL/GenBank/DDBJ whole genome shotgun (WGS) entry which is preliminary data.</text>
</comment>
<gene>
    <name evidence="1" type="ORF">Zm00014a_026457</name>
</gene>
<name>A0A3L6FLT4_MAIZE</name>